<proteinExistence type="predicted"/>
<evidence type="ECO:0000313" key="3">
    <source>
        <dbReference type="Proteomes" id="UP001497623"/>
    </source>
</evidence>
<dbReference type="Proteomes" id="UP001497623">
    <property type="component" value="Unassembled WGS sequence"/>
</dbReference>
<dbReference type="EMBL" id="CAXKWB010039846">
    <property type="protein sequence ID" value="CAL4153773.1"/>
    <property type="molecule type" value="Genomic_DNA"/>
</dbReference>
<organism evidence="2 3">
    <name type="scientific">Meganyctiphanes norvegica</name>
    <name type="common">Northern krill</name>
    <name type="synonym">Thysanopoda norvegica</name>
    <dbReference type="NCBI Taxonomy" id="48144"/>
    <lineage>
        <taxon>Eukaryota</taxon>
        <taxon>Metazoa</taxon>
        <taxon>Ecdysozoa</taxon>
        <taxon>Arthropoda</taxon>
        <taxon>Crustacea</taxon>
        <taxon>Multicrustacea</taxon>
        <taxon>Malacostraca</taxon>
        <taxon>Eumalacostraca</taxon>
        <taxon>Eucarida</taxon>
        <taxon>Euphausiacea</taxon>
        <taxon>Euphausiidae</taxon>
        <taxon>Meganyctiphanes</taxon>
    </lineage>
</organism>
<keyword evidence="3" id="KW-1185">Reference proteome</keyword>
<evidence type="ECO:0000313" key="2">
    <source>
        <dbReference type="EMBL" id="CAL4153773.1"/>
    </source>
</evidence>
<dbReference type="AlphaFoldDB" id="A0AAV2RZ66"/>
<gene>
    <name evidence="2" type="ORF">MNOR_LOCUS31224</name>
</gene>
<keyword evidence="1" id="KW-0732">Signal</keyword>
<feature type="signal peptide" evidence="1">
    <location>
        <begin position="1"/>
        <end position="24"/>
    </location>
</feature>
<evidence type="ECO:0000256" key="1">
    <source>
        <dbReference type="SAM" id="SignalP"/>
    </source>
</evidence>
<reference evidence="2 3" key="1">
    <citation type="submission" date="2024-05" db="EMBL/GenBank/DDBJ databases">
        <authorList>
            <person name="Wallberg A."/>
        </authorList>
    </citation>
    <scope>NUCLEOTIDE SEQUENCE [LARGE SCALE GENOMIC DNA]</scope>
</reference>
<protein>
    <submittedName>
        <fullName evidence="2">Uncharacterized protein</fullName>
    </submittedName>
</protein>
<accession>A0AAV2RZ66</accession>
<name>A0AAV2RZ66_MEGNR</name>
<feature type="chain" id="PRO_5044010790" evidence="1">
    <location>
        <begin position="25"/>
        <end position="150"/>
    </location>
</feature>
<feature type="non-terminal residue" evidence="2">
    <location>
        <position position="150"/>
    </location>
</feature>
<comment type="caution">
    <text evidence="2">The sequence shown here is derived from an EMBL/GenBank/DDBJ whole genome shotgun (WGS) entry which is preliminary data.</text>
</comment>
<sequence length="150" mass="16771">MVAVGKIIPIIAFILGIYTSITQAQDCAWLKDYNKTCINSIVCPTKEFQIDIWEDCETDSWLFTQKGDITLTGTCFGEAFSLDENDPIKVRLQKSFDAEISKGKSINCRFAEDQDPTNGGLYSTITTLDVDEFKPETSLGPVYTVTNFNE</sequence>